<reference evidence="1" key="1">
    <citation type="journal article" date="2020" name="Stud. Mycol.">
        <title>101 Dothideomycetes genomes: a test case for predicting lifestyles and emergence of pathogens.</title>
        <authorList>
            <person name="Haridas S."/>
            <person name="Albert R."/>
            <person name="Binder M."/>
            <person name="Bloem J."/>
            <person name="Labutti K."/>
            <person name="Salamov A."/>
            <person name="Andreopoulos B."/>
            <person name="Baker S."/>
            <person name="Barry K."/>
            <person name="Bills G."/>
            <person name="Bluhm B."/>
            <person name="Cannon C."/>
            <person name="Castanera R."/>
            <person name="Culley D."/>
            <person name="Daum C."/>
            <person name="Ezra D."/>
            <person name="Gonzalez J."/>
            <person name="Henrissat B."/>
            <person name="Kuo A."/>
            <person name="Liang C."/>
            <person name="Lipzen A."/>
            <person name="Lutzoni F."/>
            <person name="Magnuson J."/>
            <person name="Mondo S."/>
            <person name="Nolan M."/>
            <person name="Ohm R."/>
            <person name="Pangilinan J."/>
            <person name="Park H.-J."/>
            <person name="Ramirez L."/>
            <person name="Alfaro M."/>
            <person name="Sun H."/>
            <person name="Tritt A."/>
            <person name="Yoshinaga Y."/>
            <person name="Zwiers L.-H."/>
            <person name="Turgeon B."/>
            <person name="Goodwin S."/>
            <person name="Spatafora J."/>
            <person name="Crous P."/>
            <person name="Grigoriev I."/>
        </authorList>
    </citation>
    <scope>NUCLEOTIDE SEQUENCE</scope>
    <source>
        <strain evidence="1">CBS 525.71</strain>
    </source>
</reference>
<organism evidence="1 2">
    <name type="scientific">Macroventuria anomochaeta</name>
    <dbReference type="NCBI Taxonomy" id="301207"/>
    <lineage>
        <taxon>Eukaryota</taxon>
        <taxon>Fungi</taxon>
        <taxon>Dikarya</taxon>
        <taxon>Ascomycota</taxon>
        <taxon>Pezizomycotina</taxon>
        <taxon>Dothideomycetes</taxon>
        <taxon>Pleosporomycetidae</taxon>
        <taxon>Pleosporales</taxon>
        <taxon>Pleosporineae</taxon>
        <taxon>Didymellaceae</taxon>
        <taxon>Macroventuria</taxon>
    </lineage>
</organism>
<sequence length="356" mass="38903">MTMNGDVEAKKLGEKLLLDVKVEELSSILGSLRELGSENERNEATTNKVLFSIPELDALISSSSPTILELVSPPPTHHPSGAGKTSLLYLIIAHAILPPTFNSITDLHGHDAAIIIFDPLHHFSVPRLASVMLNLIVSKFGAPVDALDPSIKADLLNLTTRCLDHVHVFRLQSWDSLITTLHSVPDYLFDETRHKSTHRRIHSLVLEDIDAFTWSLRSAHSTSSSSSSSNNNINPLSAASKALTTEIKNLATLLSCNIILTSPSILPTAFRPALPTSWPSGMHVTRLAVRRVEVLKFAPEMGVEQAEAERSQRWEVVRRGQFECWKVGTGVRDGEGEGFVFKVGPHGVEVAREGGG</sequence>
<proteinExistence type="predicted"/>
<comment type="caution">
    <text evidence="1">The sequence shown here is derived from an EMBL/GenBank/DDBJ whole genome shotgun (WGS) entry which is preliminary data.</text>
</comment>
<name>A0ACB6S4P1_9PLEO</name>
<evidence type="ECO:0000313" key="2">
    <source>
        <dbReference type="Proteomes" id="UP000799754"/>
    </source>
</evidence>
<dbReference type="Proteomes" id="UP000799754">
    <property type="component" value="Unassembled WGS sequence"/>
</dbReference>
<accession>A0ACB6S4P1</accession>
<evidence type="ECO:0000313" key="1">
    <source>
        <dbReference type="EMBL" id="KAF2628179.1"/>
    </source>
</evidence>
<protein>
    <submittedName>
        <fullName evidence="1">Uncharacterized protein</fullName>
    </submittedName>
</protein>
<dbReference type="EMBL" id="MU006714">
    <property type="protein sequence ID" value="KAF2628179.1"/>
    <property type="molecule type" value="Genomic_DNA"/>
</dbReference>
<keyword evidence="2" id="KW-1185">Reference proteome</keyword>
<gene>
    <name evidence="1" type="ORF">BU25DRAFT_448143</name>
</gene>